<keyword evidence="2" id="KW-1185">Reference proteome</keyword>
<dbReference type="InterPro" id="IPR053714">
    <property type="entry name" value="Iso_Racemase_Enz_sf"/>
</dbReference>
<gene>
    <name evidence="1" type="primary">maiA</name>
    <name evidence="1" type="ORF">POI8812_00948</name>
</gene>
<dbReference type="InterPro" id="IPR026286">
    <property type="entry name" value="MaiA/AMDase"/>
</dbReference>
<dbReference type="Gene3D" id="3.40.50.12500">
    <property type="match status" value="1"/>
</dbReference>
<dbReference type="EC" id="5.2.1.1" evidence="1"/>
<dbReference type="AlphaFoldDB" id="A0A2R8A8U7"/>
<organism evidence="1 2">
    <name type="scientific">Pontivivens insulae</name>
    <dbReference type="NCBI Taxonomy" id="1639689"/>
    <lineage>
        <taxon>Bacteria</taxon>
        <taxon>Pseudomonadati</taxon>
        <taxon>Pseudomonadota</taxon>
        <taxon>Alphaproteobacteria</taxon>
        <taxon>Rhodobacterales</taxon>
        <taxon>Paracoccaceae</taxon>
        <taxon>Pontivivens</taxon>
    </lineage>
</organism>
<accession>A0A2R8A8U7</accession>
<dbReference type="GO" id="GO:0050076">
    <property type="term" value="F:maleate isomerase activity"/>
    <property type="evidence" value="ECO:0007669"/>
    <property type="project" value="UniProtKB-EC"/>
</dbReference>
<sequence length="267" mass="28110">MVHTTFRAVQVTICLCLIPKVSRRFSYELAPSTGPAFGLIVLRADETLERDVGRMVPPALQPLVTRVESGNSVTPDSLRAMEARLTGAAALFPDGHRFDVIGYGCTSATAQIGAGAVAARIRAGASTQHVTEPVSATIAACRALGLQSLAILSPYVEVVSAPLRDCFRAAGIATPVFGTFDEPVEANVVRIDADSIRSAAASLVHGVDGLFLSCTNLRVLDLIEELEDRLAMPVLSSNQTLLWHMSALAGHPEGVTIPGRLGAAQLS</sequence>
<dbReference type="OrthoDB" id="9816064at2"/>
<evidence type="ECO:0000313" key="2">
    <source>
        <dbReference type="Proteomes" id="UP000244932"/>
    </source>
</evidence>
<keyword evidence="1" id="KW-0413">Isomerase</keyword>
<dbReference type="Proteomes" id="UP000244932">
    <property type="component" value="Unassembled WGS sequence"/>
</dbReference>
<protein>
    <submittedName>
        <fullName evidence="1">Maleate isomerase</fullName>
        <ecNumber evidence="1">5.2.1.1</ecNumber>
    </submittedName>
</protein>
<reference evidence="1 2" key="1">
    <citation type="submission" date="2018-03" db="EMBL/GenBank/DDBJ databases">
        <authorList>
            <person name="Keele B.F."/>
        </authorList>
    </citation>
    <scope>NUCLEOTIDE SEQUENCE [LARGE SCALE GENOMIC DNA]</scope>
    <source>
        <strain evidence="1 2">CeCT 8812</strain>
    </source>
</reference>
<dbReference type="PANTHER" id="PTHR40267">
    <property type="entry name" value="BLR3294 PROTEIN"/>
    <property type="match status" value="1"/>
</dbReference>
<dbReference type="PANTHER" id="PTHR40267:SF1">
    <property type="entry name" value="BLR3294 PROTEIN"/>
    <property type="match status" value="1"/>
</dbReference>
<dbReference type="Pfam" id="PF17645">
    <property type="entry name" value="Amdase"/>
    <property type="match status" value="1"/>
</dbReference>
<dbReference type="PIRSF" id="PIRSF015736">
    <property type="entry name" value="MI"/>
    <property type="match status" value="1"/>
</dbReference>
<name>A0A2R8A8U7_9RHOB</name>
<dbReference type="EMBL" id="OMKW01000001">
    <property type="protein sequence ID" value="SPF28646.1"/>
    <property type="molecule type" value="Genomic_DNA"/>
</dbReference>
<proteinExistence type="predicted"/>
<evidence type="ECO:0000313" key="1">
    <source>
        <dbReference type="EMBL" id="SPF28646.1"/>
    </source>
</evidence>